<name>A0A016U5H2_9BILA</name>
<sequence>MSYRFTVSKASNLCPHTMEWRTNSNDTSFCISTRFGATFCATNHLSVMPTTPEPQIFHDSTASEEPTLMH</sequence>
<feature type="region of interest" description="Disordered" evidence="1">
    <location>
        <begin position="51"/>
        <end position="70"/>
    </location>
</feature>
<keyword evidence="3" id="KW-1185">Reference proteome</keyword>
<dbReference type="AlphaFoldDB" id="A0A016U5H2"/>
<accession>A0A016U5H2</accession>
<comment type="caution">
    <text evidence="2">The sequence shown here is derived from an EMBL/GenBank/DDBJ whole genome shotgun (WGS) entry which is preliminary data.</text>
</comment>
<evidence type="ECO:0000256" key="1">
    <source>
        <dbReference type="SAM" id="MobiDB-lite"/>
    </source>
</evidence>
<protein>
    <submittedName>
        <fullName evidence="2">Uncharacterized protein</fullName>
    </submittedName>
</protein>
<proteinExistence type="predicted"/>
<evidence type="ECO:0000313" key="3">
    <source>
        <dbReference type="Proteomes" id="UP000024635"/>
    </source>
</evidence>
<dbReference type="EMBL" id="JARK01001394">
    <property type="protein sequence ID" value="EYC09868.1"/>
    <property type="molecule type" value="Genomic_DNA"/>
</dbReference>
<evidence type="ECO:0000313" key="2">
    <source>
        <dbReference type="EMBL" id="EYC09868.1"/>
    </source>
</evidence>
<organism evidence="2 3">
    <name type="scientific">Ancylostoma ceylanicum</name>
    <dbReference type="NCBI Taxonomy" id="53326"/>
    <lineage>
        <taxon>Eukaryota</taxon>
        <taxon>Metazoa</taxon>
        <taxon>Ecdysozoa</taxon>
        <taxon>Nematoda</taxon>
        <taxon>Chromadorea</taxon>
        <taxon>Rhabditida</taxon>
        <taxon>Rhabditina</taxon>
        <taxon>Rhabditomorpha</taxon>
        <taxon>Strongyloidea</taxon>
        <taxon>Ancylostomatidae</taxon>
        <taxon>Ancylostomatinae</taxon>
        <taxon>Ancylostoma</taxon>
    </lineage>
</organism>
<dbReference type="Proteomes" id="UP000024635">
    <property type="component" value="Unassembled WGS sequence"/>
</dbReference>
<gene>
    <name evidence="2" type="primary">Acey_s0058.g2865</name>
    <name evidence="2" type="ORF">Y032_0058g2865</name>
</gene>
<reference evidence="3" key="1">
    <citation type="journal article" date="2015" name="Nat. Genet.">
        <title>The genome and transcriptome of the zoonotic hookworm Ancylostoma ceylanicum identify infection-specific gene families.</title>
        <authorList>
            <person name="Schwarz E.M."/>
            <person name="Hu Y."/>
            <person name="Antoshechkin I."/>
            <person name="Miller M.M."/>
            <person name="Sternberg P.W."/>
            <person name="Aroian R.V."/>
        </authorList>
    </citation>
    <scope>NUCLEOTIDE SEQUENCE</scope>
    <source>
        <strain evidence="3">HY135</strain>
    </source>
</reference>